<dbReference type="EMBL" id="CAJOAZ010001550">
    <property type="protein sequence ID" value="CAF3827936.1"/>
    <property type="molecule type" value="Genomic_DNA"/>
</dbReference>
<evidence type="ECO:0008006" key="3">
    <source>
        <dbReference type="Google" id="ProtNLM"/>
    </source>
</evidence>
<protein>
    <recommendedName>
        <fullName evidence="3">Chitin-binding type-2 domain-containing protein</fullName>
    </recommendedName>
</protein>
<gene>
    <name evidence="1" type="ORF">OXD698_LOCUS19871</name>
</gene>
<feature type="non-terminal residue" evidence="1">
    <location>
        <position position="1"/>
    </location>
</feature>
<comment type="caution">
    <text evidence="1">The sequence shown here is derived from an EMBL/GenBank/DDBJ whole genome shotgun (WGS) entry which is preliminary data.</text>
</comment>
<organism evidence="1 2">
    <name type="scientific">Adineta steineri</name>
    <dbReference type="NCBI Taxonomy" id="433720"/>
    <lineage>
        <taxon>Eukaryota</taxon>
        <taxon>Metazoa</taxon>
        <taxon>Spiralia</taxon>
        <taxon>Gnathifera</taxon>
        <taxon>Rotifera</taxon>
        <taxon>Eurotatoria</taxon>
        <taxon>Bdelloidea</taxon>
        <taxon>Adinetida</taxon>
        <taxon>Adinetidae</taxon>
        <taxon>Adineta</taxon>
    </lineage>
</organism>
<evidence type="ECO:0000313" key="2">
    <source>
        <dbReference type="Proteomes" id="UP000663844"/>
    </source>
</evidence>
<dbReference type="AlphaFoldDB" id="A0A819DPM6"/>
<accession>A0A819DPM6</accession>
<proteinExistence type="predicted"/>
<dbReference type="Gene3D" id="2.170.140.10">
    <property type="entry name" value="Chitin binding domain"/>
    <property type="match status" value="1"/>
</dbReference>
<sequence>YFTCTTAGNFPDTDMYEQGKYFECKLVSAVLRIERKSCPKGLRYNASAKLCMY</sequence>
<reference evidence="1" key="1">
    <citation type="submission" date="2021-02" db="EMBL/GenBank/DDBJ databases">
        <authorList>
            <person name="Nowell W R."/>
        </authorList>
    </citation>
    <scope>NUCLEOTIDE SEQUENCE</scope>
</reference>
<name>A0A819DPM6_9BILA</name>
<dbReference type="GO" id="GO:0008061">
    <property type="term" value="F:chitin binding"/>
    <property type="evidence" value="ECO:0007669"/>
    <property type="project" value="InterPro"/>
</dbReference>
<dbReference type="SUPFAM" id="SSF57625">
    <property type="entry name" value="Invertebrate chitin-binding proteins"/>
    <property type="match status" value="1"/>
</dbReference>
<dbReference type="InterPro" id="IPR036508">
    <property type="entry name" value="Chitin-bd_dom_sf"/>
</dbReference>
<dbReference type="Proteomes" id="UP000663844">
    <property type="component" value="Unassembled WGS sequence"/>
</dbReference>
<evidence type="ECO:0000313" key="1">
    <source>
        <dbReference type="EMBL" id="CAF3827936.1"/>
    </source>
</evidence>